<reference evidence="1" key="2">
    <citation type="submission" date="2020-09" db="EMBL/GenBank/DDBJ databases">
        <authorList>
            <person name="Sun Q."/>
            <person name="Ohkuma M."/>
        </authorList>
    </citation>
    <scope>NUCLEOTIDE SEQUENCE</scope>
    <source>
        <strain evidence="1">JCM 3051</strain>
    </source>
</reference>
<dbReference type="EMBL" id="BMPT01000004">
    <property type="protein sequence ID" value="GGM20298.1"/>
    <property type="molecule type" value="Genomic_DNA"/>
</dbReference>
<dbReference type="AlphaFoldDB" id="A0A8H9L3K4"/>
<evidence type="ECO:0000313" key="2">
    <source>
        <dbReference type="Proteomes" id="UP000655589"/>
    </source>
</evidence>
<dbReference type="RefSeq" id="WP_171106386.1">
    <property type="nucleotide sequence ID" value="NZ_BMPT01000004.1"/>
</dbReference>
<gene>
    <name evidence="1" type="ORF">GCM10010102_14980</name>
</gene>
<evidence type="ECO:0000313" key="1">
    <source>
        <dbReference type="EMBL" id="GGM20298.1"/>
    </source>
</evidence>
<keyword evidence="2" id="KW-1185">Reference proteome</keyword>
<dbReference type="Pfam" id="PF20199">
    <property type="entry name" value="RepSA"/>
    <property type="match status" value="1"/>
</dbReference>
<protein>
    <submittedName>
        <fullName evidence="1">Plasmid replication initiator protein</fullName>
    </submittedName>
</protein>
<organism evidence="1 2">
    <name type="scientific">Promicromonospora citrea</name>
    <dbReference type="NCBI Taxonomy" id="43677"/>
    <lineage>
        <taxon>Bacteria</taxon>
        <taxon>Bacillati</taxon>
        <taxon>Actinomycetota</taxon>
        <taxon>Actinomycetes</taxon>
        <taxon>Micrococcales</taxon>
        <taxon>Promicromonosporaceae</taxon>
        <taxon>Promicromonospora</taxon>
    </lineage>
</organism>
<proteinExistence type="predicted"/>
<dbReference type="InterPro" id="IPR046828">
    <property type="entry name" value="RepSA"/>
</dbReference>
<comment type="caution">
    <text evidence="1">The sequence shown here is derived from an EMBL/GenBank/DDBJ whole genome shotgun (WGS) entry which is preliminary data.</text>
</comment>
<dbReference type="Proteomes" id="UP000655589">
    <property type="component" value="Unassembled WGS sequence"/>
</dbReference>
<sequence length="525" mass="57027">MTQLDTFPGFGEHAPLDVSPGTLTFAAQAARGRTFRTALDAFAETAAAVGFCSHPIRLNGSSMTIDTTTGVVVSEYHGADAPMGQLYRPCGNRRADVCPACSRIYARDTFAMIRSGLLGGKTVPETVAQNPLVFATLTAPSFGHVHGTRPKNGHKAGGTCRPYDRTKTCPHGRSMSCMRVHTDTDPIVGSPLCWDCYDFTTAVVWQWHAPELWRRFTIALRRALASYLGLTDSQLRDVCSVQYAKVAEYQARGLVHFHALIRLDGPDGPGSPAPVDGTTLAGLIEQAARGVRLDVPPVDGADVPRVLAFGTQLDVRTVRTGLPGTAAHSDVEDARTSDTLVPEQVAGYLAKYATKSTNVDPASPRPHLARLTRECRRLADRAATACRPDGYEPEEDEDGCVCGTCIDSPYRLLAKWAHMLGFRGHFSTKSRRYSVTLGRLRAARARYARLKAQAERDGQPLDVTDLERRLLADDEETTLVVQGSWTYAGTGWSTNGEKELAEAAAARAREYAQWKAAQNRPGQPA</sequence>
<name>A0A8H9L3K4_9MICO</name>
<accession>A0A8H9L3K4</accession>
<reference evidence="1" key="1">
    <citation type="journal article" date="2014" name="Int. J. Syst. Evol. Microbiol.">
        <title>Complete genome sequence of Corynebacterium casei LMG S-19264T (=DSM 44701T), isolated from a smear-ripened cheese.</title>
        <authorList>
            <consortium name="US DOE Joint Genome Institute (JGI-PGF)"/>
            <person name="Walter F."/>
            <person name="Albersmeier A."/>
            <person name="Kalinowski J."/>
            <person name="Ruckert C."/>
        </authorList>
    </citation>
    <scope>NUCLEOTIDE SEQUENCE</scope>
    <source>
        <strain evidence="1">JCM 3051</strain>
    </source>
</reference>